<dbReference type="Gene3D" id="1.10.10.10">
    <property type="entry name" value="Winged helix-like DNA-binding domain superfamily/Winged helix DNA-binding domain"/>
    <property type="match status" value="1"/>
</dbReference>
<name>A0ABW1V4M8_9BACL</name>
<evidence type="ECO:0000256" key="3">
    <source>
        <dbReference type="ARBA" id="ARBA00023163"/>
    </source>
</evidence>
<dbReference type="InterPro" id="IPR036388">
    <property type="entry name" value="WH-like_DNA-bd_sf"/>
</dbReference>
<dbReference type="PANTHER" id="PTHR30514:SF1">
    <property type="entry name" value="HTH-TYPE TRANSCRIPTIONAL REGULATOR HEXR-RELATED"/>
    <property type="match status" value="1"/>
</dbReference>
<organism evidence="6 7">
    <name type="scientific">Paenibacillus septentrionalis</name>
    <dbReference type="NCBI Taxonomy" id="429342"/>
    <lineage>
        <taxon>Bacteria</taxon>
        <taxon>Bacillati</taxon>
        <taxon>Bacillota</taxon>
        <taxon>Bacilli</taxon>
        <taxon>Bacillales</taxon>
        <taxon>Paenibacillaceae</taxon>
        <taxon>Paenibacillus</taxon>
    </lineage>
</organism>
<dbReference type="InterPro" id="IPR046348">
    <property type="entry name" value="SIS_dom_sf"/>
</dbReference>
<dbReference type="EMBL" id="JBHSTE010000004">
    <property type="protein sequence ID" value="MFC6333712.1"/>
    <property type="molecule type" value="Genomic_DNA"/>
</dbReference>
<evidence type="ECO:0000256" key="2">
    <source>
        <dbReference type="ARBA" id="ARBA00023125"/>
    </source>
</evidence>
<dbReference type="Gene3D" id="3.40.50.10490">
    <property type="entry name" value="Glucose-6-phosphate isomerase like protein, domain 1"/>
    <property type="match status" value="1"/>
</dbReference>
<keyword evidence="3" id="KW-0804">Transcription</keyword>
<dbReference type="RefSeq" id="WP_379235460.1">
    <property type="nucleotide sequence ID" value="NZ_JBHSTE010000004.1"/>
</dbReference>
<sequence length="287" mass="31152">MSLLQAIKDSVPGLSPQETKLASYILQQPREAVQMTITELAKLSGSSTATISRFCRLFQVDNFSEFKMRLAMELAEEPAGNTYQDIVAGQSLDHIVSAITANHMRSVSDTAKLLDYGKLREAIDALHHAKRIDLYGTATSGVVAEDFYQKLIRIGKPAAVFSDPHMQQTSAASLSSGDVAIGFSYSGETPETISALSSAAEHGATTISVTKQGVNTLAGIAQISLFISSSEAGMRRGDMASRMAQLHLVDILFVGLVSEYFDSYVPKLERSYQVVKRFMKQKGGESR</sequence>
<gene>
    <name evidence="6" type="ORF">ACFP56_13880</name>
</gene>
<accession>A0ABW1V4M8</accession>
<dbReference type="PROSITE" id="PS51071">
    <property type="entry name" value="HTH_RPIR"/>
    <property type="match status" value="1"/>
</dbReference>
<evidence type="ECO:0000313" key="7">
    <source>
        <dbReference type="Proteomes" id="UP001596233"/>
    </source>
</evidence>
<evidence type="ECO:0000259" key="4">
    <source>
        <dbReference type="PROSITE" id="PS51071"/>
    </source>
</evidence>
<feature type="domain" description="HTH rpiR-type" evidence="4">
    <location>
        <begin position="1"/>
        <end position="77"/>
    </location>
</feature>
<comment type="caution">
    <text evidence="6">The sequence shown here is derived from an EMBL/GenBank/DDBJ whole genome shotgun (WGS) entry which is preliminary data.</text>
</comment>
<dbReference type="PROSITE" id="PS51464">
    <property type="entry name" value="SIS"/>
    <property type="match status" value="1"/>
</dbReference>
<dbReference type="CDD" id="cd05013">
    <property type="entry name" value="SIS_RpiR"/>
    <property type="match status" value="1"/>
</dbReference>
<protein>
    <submittedName>
        <fullName evidence="6">MurR/RpiR family transcriptional regulator</fullName>
    </submittedName>
</protein>
<dbReference type="Pfam" id="PF01418">
    <property type="entry name" value="HTH_6"/>
    <property type="match status" value="1"/>
</dbReference>
<dbReference type="InterPro" id="IPR001347">
    <property type="entry name" value="SIS_dom"/>
</dbReference>
<keyword evidence="1" id="KW-0805">Transcription regulation</keyword>
<dbReference type="PANTHER" id="PTHR30514">
    <property type="entry name" value="GLUCOKINASE"/>
    <property type="match status" value="1"/>
</dbReference>
<dbReference type="InterPro" id="IPR000281">
    <property type="entry name" value="HTH_RpiR"/>
</dbReference>
<proteinExistence type="predicted"/>
<evidence type="ECO:0000313" key="6">
    <source>
        <dbReference type="EMBL" id="MFC6333712.1"/>
    </source>
</evidence>
<dbReference type="SUPFAM" id="SSF53697">
    <property type="entry name" value="SIS domain"/>
    <property type="match status" value="1"/>
</dbReference>
<keyword evidence="7" id="KW-1185">Reference proteome</keyword>
<dbReference type="InterPro" id="IPR009057">
    <property type="entry name" value="Homeodomain-like_sf"/>
</dbReference>
<dbReference type="InterPro" id="IPR035472">
    <property type="entry name" value="RpiR-like_SIS"/>
</dbReference>
<evidence type="ECO:0000256" key="1">
    <source>
        <dbReference type="ARBA" id="ARBA00023015"/>
    </source>
</evidence>
<keyword evidence="2" id="KW-0238">DNA-binding</keyword>
<dbReference type="InterPro" id="IPR047640">
    <property type="entry name" value="RpiR-like"/>
</dbReference>
<dbReference type="SUPFAM" id="SSF46689">
    <property type="entry name" value="Homeodomain-like"/>
    <property type="match status" value="1"/>
</dbReference>
<reference evidence="7" key="1">
    <citation type="journal article" date="2019" name="Int. J. Syst. Evol. Microbiol.">
        <title>The Global Catalogue of Microorganisms (GCM) 10K type strain sequencing project: providing services to taxonomists for standard genome sequencing and annotation.</title>
        <authorList>
            <consortium name="The Broad Institute Genomics Platform"/>
            <consortium name="The Broad Institute Genome Sequencing Center for Infectious Disease"/>
            <person name="Wu L."/>
            <person name="Ma J."/>
        </authorList>
    </citation>
    <scope>NUCLEOTIDE SEQUENCE [LARGE SCALE GENOMIC DNA]</scope>
    <source>
        <strain evidence="7">PCU 280</strain>
    </source>
</reference>
<dbReference type="Proteomes" id="UP001596233">
    <property type="component" value="Unassembled WGS sequence"/>
</dbReference>
<feature type="domain" description="SIS" evidence="5">
    <location>
        <begin position="122"/>
        <end position="262"/>
    </location>
</feature>
<dbReference type="Pfam" id="PF01380">
    <property type="entry name" value="SIS"/>
    <property type="match status" value="1"/>
</dbReference>
<evidence type="ECO:0000259" key="5">
    <source>
        <dbReference type="PROSITE" id="PS51464"/>
    </source>
</evidence>